<dbReference type="RefSeq" id="XP_002722053.2">
    <property type="nucleotide sequence ID" value="XM_002722007.5"/>
</dbReference>
<protein>
    <submittedName>
        <fullName evidence="2">Small nuclear RNA activating complex polypeptide 2</fullName>
    </submittedName>
</protein>
<feature type="compositionally biased region" description="Low complexity" evidence="1">
    <location>
        <begin position="368"/>
        <end position="398"/>
    </location>
</feature>
<feature type="region of interest" description="Disordered" evidence="1">
    <location>
        <begin position="363"/>
        <end position="409"/>
    </location>
</feature>
<dbReference type="Bgee" id="ENSOCUG00000027536">
    <property type="expression patterns" value="Expressed in uterus and 19 other cell types or tissues"/>
</dbReference>
<dbReference type="PANTHER" id="PTHR15132:SF1">
    <property type="entry name" value="SNRNA-ACTIVATING PROTEIN COMPLEX SUBUNIT 2"/>
    <property type="match status" value="1"/>
</dbReference>
<dbReference type="InterPro" id="IPR021281">
    <property type="entry name" value="SNAPC2"/>
</dbReference>
<dbReference type="GO" id="GO:0009301">
    <property type="term" value="P:snRNA transcription"/>
    <property type="evidence" value="ECO:0007669"/>
    <property type="project" value="InterPro"/>
</dbReference>
<dbReference type="GO" id="GO:0016604">
    <property type="term" value="C:nuclear body"/>
    <property type="evidence" value="ECO:0007669"/>
    <property type="project" value="Ensembl"/>
</dbReference>
<organism evidence="2 3">
    <name type="scientific">Oryctolagus cuniculus</name>
    <name type="common">Rabbit</name>
    <dbReference type="NCBI Taxonomy" id="9986"/>
    <lineage>
        <taxon>Eukaryota</taxon>
        <taxon>Metazoa</taxon>
        <taxon>Chordata</taxon>
        <taxon>Craniata</taxon>
        <taxon>Vertebrata</taxon>
        <taxon>Euteleostomi</taxon>
        <taxon>Mammalia</taxon>
        <taxon>Eutheria</taxon>
        <taxon>Euarchontoglires</taxon>
        <taxon>Glires</taxon>
        <taxon>Lagomorpha</taxon>
        <taxon>Leporidae</taxon>
        <taxon>Oryctolagus</taxon>
    </lineage>
</organism>
<dbReference type="GO" id="GO:0005829">
    <property type="term" value="C:cytosol"/>
    <property type="evidence" value="ECO:0007669"/>
    <property type="project" value="Ensembl"/>
</dbReference>
<evidence type="ECO:0000313" key="3">
    <source>
        <dbReference type="Proteomes" id="UP000001811"/>
    </source>
</evidence>
<evidence type="ECO:0000256" key="1">
    <source>
        <dbReference type="SAM" id="MobiDB-lite"/>
    </source>
</evidence>
<feature type="region of interest" description="Disordered" evidence="1">
    <location>
        <begin position="255"/>
        <end position="297"/>
    </location>
</feature>
<feature type="compositionally biased region" description="Pro residues" evidence="1">
    <location>
        <begin position="263"/>
        <end position="274"/>
    </location>
</feature>
<dbReference type="PANTHER" id="PTHR15132">
    <property type="entry name" value="SNRNA-ACTIVATING PROTEIN COMPLEX SUBUNIT 2"/>
    <property type="match status" value="1"/>
</dbReference>
<dbReference type="OrthoDB" id="5990578at2759"/>
<feature type="region of interest" description="Disordered" evidence="1">
    <location>
        <begin position="1"/>
        <end position="129"/>
    </location>
</feature>
<proteinExistence type="predicted"/>
<dbReference type="FunCoup" id="G1TL34">
    <property type="interactions" value="593"/>
</dbReference>
<feature type="compositionally biased region" description="Basic and acidic residues" evidence="1">
    <location>
        <begin position="7"/>
        <end position="17"/>
    </location>
</feature>
<dbReference type="GeneTree" id="ENSGT00390000017407"/>
<dbReference type="Pfam" id="PF11035">
    <property type="entry name" value="SNAPC2"/>
    <property type="match status" value="1"/>
</dbReference>
<dbReference type="Ensembl" id="ENSOCUT00000025606.3">
    <property type="protein sequence ID" value="ENSOCUP00000017678.3"/>
    <property type="gene ID" value="ENSOCUG00000027536.3"/>
</dbReference>
<dbReference type="PaxDb" id="9986-ENSOCUP00000017678"/>
<dbReference type="KEGG" id="ocu:100354481"/>
<dbReference type="AlphaFoldDB" id="G1TL34"/>
<dbReference type="Proteomes" id="UP000001811">
    <property type="component" value="Unplaced"/>
</dbReference>
<keyword evidence="3" id="KW-1185">Reference proteome</keyword>
<dbReference type="CDD" id="cd00167">
    <property type="entry name" value="SANT"/>
    <property type="match status" value="1"/>
</dbReference>
<dbReference type="STRING" id="9986.ENSOCUP00000017678"/>
<evidence type="ECO:0000313" key="2">
    <source>
        <dbReference type="Ensembl" id="ENSOCUP00000017678.3"/>
    </source>
</evidence>
<dbReference type="eggNOG" id="ENOG502S260">
    <property type="taxonomic scope" value="Eukaryota"/>
</dbReference>
<reference evidence="2" key="3">
    <citation type="submission" date="2025-09" db="UniProtKB">
        <authorList>
            <consortium name="Ensembl"/>
        </authorList>
    </citation>
    <scope>IDENTIFICATION</scope>
    <source>
        <strain evidence="2">Thorbecke</strain>
    </source>
</reference>
<reference evidence="2 3" key="1">
    <citation type="journal article" date="2011" name="Nature">
        <title>A high-resolution map of human evolutionary constraint using 29 mammals.</title>
        <authorList>
            <person name="Lindblad-Toh K."/>
            <person name="Garber M."/>
            <person name="Zuk O."/>
            <person name="Lin M.F."/>
            <person name="Parker B.J."/>
            <person name="Washietl S."/>
            <person name="Kheradpour P."/>
            <person name="Ernst J."/>
            <person name="Jordan G."/>
            <person name="Mauceli E."/>
            <person name="Ward L.D."/>
            <person name="Lowe C.B."/>
            <person name="Holloway A.K."/>
            <person name="Clamp M."/>
            <person name="Gnerre S."/>
            <person name="Alfoldi J."/>
            <person name="Beal K."/>
            <person name="Chang J."/>
            <person name="Clawson H."/>
            <person name="Cuff J."/>
            <person name="Di Palma F."/>
            <person name="Fitzgerald S."/>
            <person name="Flicek P."/>
            <person name="Guttman M."/>
            <person name="Hubisz M.J."/>
            <person name="Jaffe D.B."/>
            <person name="Jungreis I."/>
            <person name="Kent W.J."/>
            <person name="Kostka D."/>
            <person name="Lara M."/>
            <person name="Martins A.L."/>
            <person name="Massingham T."/>
            <person name="Moltke I."/>
            <person name="Raney B.J."/>
            <person name="Rasmussen M.D."/>
            <person name="Robinson J."/>
            <person name="Stark A."/>
            <person name="Vilella A.J."/>
            <person name="Wen J."/>
            <person name="Xie X."/>
            <person name="Zody M.C."/>
            <person name="Baldwin J."/>
            <person name="Bloom T."/>
            <person name="Chin C.W."/>
            <person name="Heiman D."/>
            <person name="Nicol R."/>
            <person name="Nusbaum C."/>
            <person name="Young S."/>
            <person name="Wilkinson J."/>
            <person name="Worley K.C."/>
            <person name="Kovar C.L."/>
            <person name="Muzny D.M."/>
            <person name="Gibbs R.A."/>
            <person name="Cree A."/>
            <person name="Dihn H.H."/>
            <person name="Fowler G."/>
            <person name="Jhangiani S."/>
            <person name="Joshi V."/>
            <person name="Lee S."/>
            <person name="Lewis L.R."/>
            <person name="Nazareth L.V."/>
            <person name="Okwuonu G."/>
            <person name="Santibanez J."/>
            <person name="Warren W.C."/>
            <person name="Mardis E.R."/>
            <person name="Weinstock G.M."/>
            <person name="Wilson R.K."/>
            <person name="Delehaunty K."/>
            <person name="Dooling D."/>
            <person name="Fronik C."/>
            <person name="Fulton L."/>
            <person name="Fulton B."/>
            <person name="Graves T."/>
            <person name="Minx P."/>
            <person name="Sodergren E."/>
            <person name="Birney E."/>
            <person name="Margulies E.H."/>
            <person name="Herrero J."/>
            <person name="Green E.D."/>
            <person name="Haussler D."/>
            <person name="Siepel A."/>
            <person name="Goldman N."/>
            <person name="Pollard K.S."/>
            <person name="Pedersen J.S."/>
            <person name="Lander E.S."/>
            <person name="Kellis M."/>
        </authorList>
    </citation>
    <scope>NUCLEOTIDE SEQUENCE [LARGE SCALE GENOMIC DNA]</scope>
    <source>
        <strain evidence="3">Thorbecke</strain>
    </source>
</reference>
<dbReference type="HOGENOM" id="CLU_048442_0_0_1"/>
<dbReference type="GO" id="GO:0016251">
    <property type="term" value="F:RNA polymerase II general transcription initiation factor activity"/>
    <property type="evidence" value="ECO:0007669"/>
    <property type="project" value="InterPro"/>
</dbReference>
<reference evidence="2" key="2">
    <citation type="submission" date="2025-08" db="UniProtKB">
        <authorList>
            <consortium name="Ensembl"/>
        </authorList>
    </citation>
    <scope>IDENTIFICATION</scope>
    <source>
        <strain evidence="2">Thorbecke</strain>
    </source>
</reference>
<dbReference type="InParanoid" id="G1TL34"/>
<dbReference type="CTD" id="6618"/>
<accession>G1TL34</accession>
<gene>
    <name evidence="2" type="primary">SNAPC2</name>
</gene>
<name>G1TL34_RABIT</name>
<dbReference type="InterPro" id="IPR001005">
    <property type="entry name" value="SANT/Myb"/>
</dbReference>
<sequence length="437" mass="46174">MQGSRPLCRELPMHEQEGGSSPQFPEEQTELPSVKGPCSFPLQLRSQPPCHKGSGGSPRPLKAGPRPHLLPPSRGAFLTSAATVAPPPPRAAALHAQTSSLTGMKPPARRRATPARYVEEVTGPQAWSPREKRQLLQLLQARHGQPEPDAAELAQELQSRSETEIRNFLQKLKARVVREAIQRVHPDGPQGARRREAQPPAPIEVWMDLAERVTGPLEGALTTAFSQALTIATTEPTNLLHSRPAKPTQARAKPLLLSAPGGPQDPAPEVPGPAPETSGPAPEAPSKSSSGPSLAEGDFPVDFEKIYKYLASFSRGGQAPELSATESAVVLDLLLSLPEELSRLPCVALAEHMAQMYNRLTAPEPSLAEGGPAGESPPGESPAEAGGEAGRGQASSQGPEGTGPSDLRSTWQAAGICPLNPFVVPLELLGRVASPAR</sequence>
<dbReference type="GeneID" id="100354481"/>